<name>A0ABW8ME83_9BURK</name>
<dbReference type="Gene3D" id="3.90.350.10">
    <property type="entry name" value="Transposase Inhibitor Protein From Tn5, Chain A, domain 1"/>
    <property type="match status" value="1"/>
</dbReference>
<comment type="caution">
    <text evidence="1">The sequence shown here is derived from an EMBL/GenBank/DDBJ whole genome shotgun (WGS) entry which is preliminary data.</text>
</comment>
<dbReference type="InterPro" id="IPR047768">
    <property type="entry name" value="Tn5p-like"/>
</dbReference>
<sequence length="198" mass="22447">MTRSGLIERLRMAAFKIPGFAGDPERCWRDHGRAWGKQFHLPAKTGANTKGAYRFLSNERVSEQDILGGHFQASAERFKATEGPILVLQDTTTFSYQRERSELIGYTGKTSIQRGRHGLQQPLTQCGILMHSSLAVTAEGLPLGLTAIKFWIRTQFKGSKALKRKVNPTRVPIEEKESYRWLENLRQFTALLGDQIDR</sequence>
<gene>
    <name evidence="1" type="ORF">ABH943_001051</name>
</gene>
<dbReference type="EMBL" id="JBIYDN010000003">
    <property type="protein sequence ID" value="MFK4441040.1"/>
    <property type="molecule type" value="Genomic_DNA"/>
</dbReference>
<accession>A0ABW8ME83</accession>
<reference evidence="1 2" key="1">
    <citation type="submission" date="2024-11" db="EMBL/GenBank/DDBJ databases">
        <title>Using genomics to understand microbial adaptation to soil warming.</title>
        <authorList>
            <person name="Deangelis K.M. PhD."/>
        </authorList>
    </citation>
    <scope>NUCLEOTIDE SEQUENCE [LARGE SCALE GENOMIC DNA]</scope>
    <source>
        <strain evidence="1 2">GAS97</strain>
    </source>
</reference>
<proteinExistence type="predicted"/>
<keyword evidence="2" id="KW-1185">Reference proteome</keyword>
<dbReference type="PANTHER" id="PTHR37319:SF1">
    <property type="entry name" value="TRANSPOSASE TN5 DIMERISATION DOMAIN-CONTAINING PROTEIN"/>
    <property type="match status" value="1"/>
</dbReference>
<dbReference type="PANTHER" id="PTHR37319">
    <property type="entry name" value="TRANSPOSASE"/>
    <property type="match status" value="1"/>
</dbReference>
<organism evidence="1 2">
    <name type="scientific">Caballeronia udeis</name>
    <dbReference type="NCBI Taxonomy" id="1232866"/>
    <lineage>
        <taxon>Bacteria</taxon>
        <taxon>Pseudomonadati</taxon>
        <taxon>Pseudomonadota</taxon>
        <taxon>Betaproteobacteria</taxon>
        <taxon>Burkholderiales</taxon>
        <taxon>Burkholderiaceae</taxon>
        <taxon>Caballeronia</taxon>
    </lineage>
</organism>
<evidence type="ECO:0000313" key="2">
    <source>
        <dbReference type="Proteomes" id="UP001620514"/>
    </source>
</evidence>
<evidence type="ECO:0000313" key="1">
    <source>
        <dbReference type="EMBL" id="MFK4441040.1"/>
    </source>
</evidence>
<evidence type="ECO:0008006" key="3">
    <source>
        <dbReference type="Google" id="ProtNLM"/>
    </source>
</evidence>
<dbReference type="SUPFAM" id="SSF53098">
    <property type="entry name" value="Ribonuclease H-like"/>
    <property type="match status" value="1"/>
</dbReference>
<protein>
    <recommendedName>
        <fullName evidence="3">Transposase</fullName>
    </recommendedName>
</protein>
<dbReference type="InterPro" id="IPR012337">
    <property type="entry name" value="RNaseH-like_sf"/>
</dbReference>
<dbReference type="Proteomes" id="UP001620514">
    <property type="component" value="Unassembled WGS sequence"/>
</dbReference>